<accession>A0A422QJP7</accession>
<comment type="catalytic activity">
    <reaction evidence="2 11">
        <text>glutathione + H2O = L-cysteinylglycine + L-glutamate</text>
        <dbReference type="Rhea" id="RHEA:28807"/>
        <dbReference type="ChEBI" id="CHEBI:15377"/>
        <dbReference type="ChEBI" id="CHEBI:29985"/>
        <dbReference type="ChEBI" id="CHEBI:57925"/>
        <dbReference type="ChEBI" id="CHEBI:61694"/>
        <dbReference type="EC" id="3.4.19.13"/>
    </reaction>
</comment>
<comment type="catalytic activity">
    <reaction evidence="8 11">
        <text>an N-terminal (5-L-glutamyl)-[peptide] + an alpha-amino acid = 5-L-glutamyl amino acid + an N-terminal L-alpha-aminoacyl-[peptide]</text>
        <dbReference type="Rhea" id="RHEA:23904"/>
        <dbReference type="Rhea" id="RHEA-COMP:9780"/>
        <dbReference type="Rhea" id="RHEA-COMP:9795"/>
        <dbReference type="ChEBI" id="CHEBI:77644"/>
        <dbReference type="ChEBI" id="CHEBI:78597"/>
        <dbReference type="ChEBI" id="CHEBI:78599"/>
        <dbReference type="ChEBI" id="CHEBI:78608"/>
        <dbReference type="EC" id="2.3.2.2"/>
    </reaction>
</comment>
<evidence type="ECO:0000256" key="12">
    <source>
        <dbReference type="SAM" id="SignalP"/>
    </source>
</evidence>
<dbReference type="GO" id="GO:0006751">
    <property type="term" value="P:glutathione catabolic process"/>
    <property type="evidence" value="ECO:0007669"/>
    <property type="project" value="UniProtKB-UniRule"/>
</dbReference>
<dbReference type="GO" id="GO:0103068">
    <property type="term" value="F:leukotriene C4 gamma-glutamyl transferase activity"/>
    <property type="evidence" value="ECO:0007669"/>
    <property type="project" value="UniProtKB-EC"/>
</dbReference>
<keyword evidence="4 11" id="KW-0808">Transferase</keyword>
<dbReference type="InterPro" id="IPR043138">
    <property type="entry name" value="GGT_lsub"/>
</dbReference>
<comment type="subunit">
    <text evidence="11">This enzyme consists of two polypeptide chains, which are synthesized in precursor form from a single polypeptide.</text>
</comment>
<evidence type="ECO:0000256" key="6">
    <source>
        <dbReference type="ARBA" id="ARBA00023145"/>
    </source>
</evidence>
<evidence type="ECO:0000256" key="2">
    <source>
        <dbReference type="ARBA" id="ARBA00001089"/>
    </source>
</evidence>
<sequence length="590" mass="61607">MAPGRLPRAALACGLVLAVSLHSVAAAPVATGTGGAVATISAQASQSALAILNAGGNAVDAAVAAAATLGVTDPFSCGIGGGGFMVIYLARDQRVITIDHRETAPASVGPQLFQQNGKPLDFETAVASGAAVGVPGTVRGWHEALERYGSMRFSQVLAPAIAVADKGFRVNANFSQLVGQNEKKFRQFAPTGELYLHKGKALPEGTLLRNPGMARAYREIAQGGVKAFYEGPIARAIVESVNRPPVAKGYAVRPGAITMADLANYEARIRPALRSSYRGYELYGMPLPSSGGPTVAHALNILEGFDLASLPRAQAEHLYIEASRLAFADRNAYLADPEYVDAPLAGLLSKKYAAERRALIDTRKAAPGAVAAGDPYRYQNDPSIPLRTQPAATIKLAPESAHTTHLTVSDKDGNVVAYTFTIESWGGSGIVVPGYGFLLNNELTDFDFDASGPHPNVPEAGKRPRSSMAPTIALKDGKPAFSIGSPGGSTIITTVLQTIVNHVDFGMPMDQALDAPRISQRNAAVTSVEPGYAGSAQARALAGFGQRWESPAEEIGAANALVFNPDGTVTAVSEGKRHGVGTALVQRRGH</sequence>
<dbReference type="GO" id="GO:0036374">
    <property type="term" value="F:glutathione hydrolase activity"/>
    <property type="evidence" value="ECO:0007669"/>
    <property type="project" value="UniProtKB-UniRule"/>
</dbReference>
<dbReference type="SUPFAM" id="SSF56235">
    <property type="entry name" value="N-terminal nucleophile aminohydrolases (Ntn hydrolases)"/>
    <property type="match status" value="1"/>
</dbReference>
<feature type="signal peptide" evidence="12">
    <location>
        <begin position="1"/>
        <end position="25"/>
    </location>
</feature>
<gene>
    <name evidence="13" type="ORF">NM04_13935</name>
</gene>
<dbReference type="GO" id="GO:0006750">
    <property type="term" value="P:glutathione biosynthetic process"/>
    <property type="evidence" value="ECO:0007669"/>
    <property type="project" value="UniProtKB-KW"/>
</dbReference>
<dbReference type="InterPro" id="IPR051792">
    <property type="entry name" value="GGT_bact"/>
</dbReference>
<reference evidence="13" key="1">
    <citation type="submission" date="2014-10" db="EMBL/GenBank/DDBJ databases">
        <title>Massilia sp. genome.</title>
        <authorList>
            <person name="Xu B."/>
            <person name="Dai L."/>
            <person name="Huang Z."/>
        </authorList>
    </citation>
    <scope>NUCLEOTIDE SEQUENCE [LARGE SCALE GENOMIC DNA]</scope>
    <source>
        <strain evidence="13">CFS-1</strain>
    </source>
</reference>
<dbReference type="InterPro" id="IPR029055">
    <property type="entry name" value="Ntn_hydrolases_N"/>
</dbReference>
<feature type="binding site" evidence="10">
    <location>
        <begin position="466"/>
        <end position="467"/>
    </location>
    <ligand>
        <name>L-glutamate</name>
        <dbReference type="ChEBI" id="CHEBI:29985"/>
    </ligand>
</feature>
<feature type="chain" id="PRO_5019032437" description="Glutathione hydrolase proenzyme" evidence="12">
    <location>
        <begin position="26"/>
        <end position="590"/>
    </location>
</feature>
<dbReference type="PANTHER" id="PTHR43199">
    <property type="entry name" value="GLUTATHIONE HYDROLASE"/>
    <property type="match status" value="1"/>
</dbReference>
<dbReference type="NCBIfam" id="TIGR00066">
    <property type="entry name" value="g_glut_trans"/>
    <property type="match status" value="1"/>
</dbReference>
<dbReference type="PANTHER" id="PTHR43199:SF1">
    <property type="entry name" value="GLUTATHIONE HYDROLASE PROENZYME"/>
    <property type="match status" value="1"/>
</dbReference>
<dbReference type="Pfam" id="PF01019">
    <property type="entry name" value="G_glu_transpept"/>
    <property type="match status" value="1"/>
</dbReference>
<evidence type="ECO:0000256" key="10">
    <source>
        <dbReference type="PIRSR" id="PIRSR600101-2"/>
    </source>
</evidence>
<comment type="PTM">
    <text evidence="11">Cleaved by autocatalysis into a large and a small subunit.</text>
</comment>
<feature type="binding site" evidence="10">
    <location>
        <position position="101"/>
    </location>
    <ligand>
        <name>L-glutamate</name>
        <dbReference type="ChEBI" id="CHEBI:29985"/>
    </ligand>
</feature>
<keyword evidence="14" id="KW-1185">Reference proteome</keyword>
<evidence type="ECO:0000256" key="7">
    <source>
        <dbReference type="ARBA" id="ARBA00023315"/>
    </source>
</evidence>
<dbReference type="EC" id="3.4.19.13" evidence="11"/>
<evidence type="ECO:0000256" key="11">
    <source>
        <dbReference type="RuleBase" id="RU368036"/>
    </source>
</evidence>
<dbReference type="EC" id="2.3.2.2" evidence="11"/>
<keyword evidence="12" id="KW-0732">Signal</keyword>
<proteinExistence type="inferred from homology"/>
<dbReference type="UniPathway" id="UPA00204"/>
<name>A0A422QJP7_9BURK</name>
<evidence type="ECO:0000256" key="4">
    <source>
        <dbReference type="ARBA" id="ARBA00022679"/>
    </source>
</evidence>
<evidence type="ECO:0000256" key="5">
    <source>
        <dbReference type="ARBA" id="ARBA00022801"/>
    </source>
</evidence>
<keyword evidence="6 11" id="KW-0865">Zymogen</keyword>
<feature type="binding site" evidence="10">
    <location>
        <position position="445"/>
    </location>
    <ligand>
        <name>L-glutamate</name>
        <dbReference type="ChEBI" id="CHEBI:29985"/>
    </ligand>
</feature>
<protein>
    <recommendedName>
        <fullName evidence="11">Glutathione hydrolase proenzyme</fullName>
        <ecNumber evidence="11">2.3.2.2</ecNumber>
        <ecNumber evidence="11">3.4.19.13</ecNumber>
    </recommendedName>
    <component>
        <recommendedName>
            <fullName evidence="11">Glutathione hydrolase large chain</fullName>
        </recommendedName>
    </component>
    <component>
        <recommendedName>
            <fullName evidence="11">Glutathione hydrolase small chain</fullName>
        </recommendedName>
    </component>
</protein>
<feature type="active site" description="Nucleophile" evidence="9">
    <location>
        <position position="403"/>
    </location>
</feature>
<dbReference type="OrthoDB" id="5297205at2"/>
<comment type="caution">
    <text evidence="13">The sequence shown here is derived from an EMBL/GenBank/DDBJ whole genome shotgun (WGS) entry which is preliminary data.</text>
</comment>
<dbReference type="EMBL" id="JSAB01000132">
    <property type="protein sequence ID" value="RNF30188.1"/>
    <property type="molecule type" value="Genomic_DNA"/>
</dbReference>
<keyword evidence="11" id="KW-0317">Glutathione biosynthesis</keyword>
<evidence type="ECO:0000256" key="1">
    <source>
        <dbReference type="ARBA" id="ARBA00001049"/>
    </source>
</evidence>
<evidence type="ECO:0000313" key="14">
    <source>
        <dbReference type="Proteomes" id="UP000283254"/>
    </source>
</evidence>
<dbReference type="Gene3D" id="1.10.246.130">
    <property type="match status" value="1"/>
</dbReference>
<comment type="similarity">
    <text evidence="3 11">Belongs to the gamma-glutamyltransferase family.</text>
</comment>
<dbReference type="InterPro" id="IPR000101">
    <property type="entry name" value="GGT_peptidase"/>
</dbReference>
<comment type="pathway">
    <text evidence="11">Sulfur metabolism; glutathione metabolism.</text>
</comment>
<comment type="catalytic activity">
    <reaction evidence="1 11">
        <text>an S-substituted glutathione + H2O = an S-substituted L-cysteinylglycine + L-glutamate</text>
        <dbReference type="Rhea" id="RHEA:59468"/>
        <dbReference type="ChEBI" id="CHEBI:15377"/>
        <dbReference type="ChEBI" id="CHEBI:29985"/>
        <dbReference type="ChEBI" id="CHEBI:90779"/>
        <dbReference type="ChEBI" id="CHEBI:143103"/>
        <dbReference type="EC" id="3.4.19.13"/>
    </reaction>
</comment>
<organism evidence="13 14">
    <name type="scientific">Massilia aurea</name>
    <dbReference type="NCBI Taxonomy" id="373040"/>
    <lineage>
        <taxon>Bacteria</taxon>
        <taxon>Pseudomonadati</taxon>
        <taxon>Pseudomonadota</taxon>
        <taxon>Betaproteobacteria</taxon>
        <taxon>Burkholderiales</taxon>
        <taxon>Oxalobacteraceae</taxon>
        <taxon>Telluria group</taxon>
        <taxon>Massilia</taxon>
    </lineage>
</organism>
<dbReference type="Gene3D" id="3.60.20.40">
    <property type="match status" value="1"/>
</dbReference>
<keyword evidence="5 11" id="KW-0378">Hydrolase</keyword>
<dbReference type="AlphaFoldDB" id="A0A422QJP7"/>
<dbReference type="InterPro" id="IPR043137">
    <property type="entry name" value="GGT_ssub_C"/>
</dbReference>
<evidence type="ECO:0000256" key="3">
    <source>
        <dbReference type="ARBA" id="ARBA00009381"/>
    </source>
</evidence>
<evidence type="ECO:0000256" key="9">
    <source>
        <dbReference type="PIRSR" id="PIRSR600101-1"/>
    </source>
</evidence>
<dbReference type="PRINTS" id="PR01210">
    <property type="entry name" value="GGTRANSPTASE"/>
</dbReference>
<evidence type="ECO:0000256" key="8">
    <source>
        <dbReference type="ARBA" id="ARBA00047417"/>
    </source>
</evidence>
<dbReference type="Proteomes" id="UP000283254">
    <property type="component" value="Unassembled WGS sequence"/>
</dbReference>
<keyword evidence="7 11" id="KW-0012">Acyltransferase</keyword>
<feature type="binding site" evidence="10">
    <location>
        <position position="488"/>
    </location>
    <ligand>
        <name>L-glutamate</name>
        <dbReference type="ChEBI" id="CHEBI:29985"/>
    </ligand>
</feature>
<evidence type="ECO:0000313" key="13">
    <source>
        <dbReference type="EMBL" id="RNF30188.1"/>
    </source>
</evidence>
<dbReference type="RefSeq" id="WP_123070116.1">
    <property type="nucleotide sequence ID" value="NZ_JSAB01000132.1"/>
</dbReference>